<feature type="region of interest" description="Disordered" evidence="1">
    <location>
        <begin position="45"/>
        <end position="80"/>
    </location>
</feature>
<sequence>MESATGMKNIRSRRRWLLGFNKNKKRYVERRTKQREEIKECAKHVGDREEGYTGGITTPPNTSDTIGWDTQDRMMKVPVP</sequence>
<dbReference type="AlphaFoldDB" id="A0AAN8RYL3"/>
<accession>A0AAN8RYL3</accession>
<evidence type="ECO:0000256" key="1">
    <source>
        <dbReference type="SAM" id="MobiDB-lite"/>
    </source>
</evidence>
<protein>
    <submittedName>
        <fullName evidence="2">Uncharacterized protein</fullName>
    </submittedName>
</protein>
<evidence type="ECO:0000313" key="2">
    <source>
        <dbReference type="EMBL" id="KAK6632775.1"/>
    </source>
</evidence>
<dbReference type="EMBL" id="JAWJWE010000007">
    <property type="protein sequence ID" value="KAK6632775.1"/>
    <property type="molecule type" value="Genomic_DNA"/>
</dbReference>
<feature type="compositionally biased region" description="Basic and acidic residues" evidence="1">
    <location>
        <begin position="70"/>
        <end position="80"/>
    </location>
</feature>
<comment type="caution">
    <text evidence="2">The sequence shown here is derived from an EMBL/GenBank/DDBJ whole genome shotgun (WGS) entry which is preliminary data.</text>
</comment>
<proteinExistence type="predicted"/>
<dbReference type="Proteomes" id="UP001372834">
    <property type="component" value="Unassembled WGS sequence"/>
</dbReference>
<reference evidence="2 3" key="1">
    <citation type="submission" date="2023-10" db="EMBL/GenBank/DDBJ databases">
        <title>Genomes of two closely related lineages of the louse Polyplax serrata with different host specificities.</title>
        <authorList>
            <person name="Martinu J."/>
            <person name="Tarabai H."/>
            <person name="Stefka J."/>
            <person name="Hypsa V."/>
        </authorList>
    </citation>
    <scope>NUCLEOTIDE SEQUENCE [LARGE SCALE GENOMIC DNA]</scope>
    <source>
        <strain evidence="2">HR10_N</strain>
    </source>
</reference>
<organism evidence="2 3">
    <name type="scientific">Polyplax serrata</name>
    <name type="common">Common mouse louse</name>
    <dbReference type="NCBI Taxonomy" id="468196"/>
    <lineage>
        <taxon>Eukaryota</taxon>
        <taxon>Metazoa</taxon>
        <taxon>Ecdysozoa</taxon>
        <taxon>Arthropoda</taxon>
        <taxon>Hexapoda</taxon>
        <taxon>Insecta</taxon>
        <taxon>Pterygota</taxon>
        <taxon>Neoptera</taxon>
        <taxon>Paraneoptera</taxon>
        <taxon>Psocodea</taxon>
        <taxon>Troctomorpha</taxon>
        <taxon>Phthiraptera</taxon>
        <taxon>Anoplura</taxon>
        <taxon>Polyplacidae</taxon>
        <taxon>Polyplax</taxon>
    </lineage>
</organism>
<name>A0AAN8RYL3_POLSC</name>
<feature type="compositionally biased region" description="Polar residues" evidence="1">
    <location>
        <begin position="55"/>
        <end position="65"/>
    </location>
</feature>
<evidence type="ECO:0000313" key="3">
    <source>
        <dbReference type="Proteomes" id="UP001372834"/>
    </source>
</evidence>
<gene>
    <name evidence="2" type="ORF">RUM43_013546</name>
</gene>